<keyword evidence="4" id="KW-1185">Reference proteome</keyword>
<evidence type="ECO:0000256" key="1">
    <source>
        <dbReference type="SAM" id="Phobius"/>
    </source>
</evidence>
<dbReference type="EMBL" id="JFKE01000003">
    <property type="protein sequence ID" value="KAJ55872.1"/>
    <property type="molecule type" value="Genomic_DNA"/>
</dbReference>
<keyword evidence="1" id="KW-0812">Transmembrane</keyword>
<organism evidence="3 4">
    <name type="scientific">Actibacterium mucosum KCTC 23349</name>
    <dbReference type="NCBI Taxonomy" id="1454373"/>
    <lineage>
        <taxon>Bacteria</taxon>
        <taxon>Pseudomonadati</taxon>
        <taxon>Pseudomonadota</taxon>
        <taxon>Alphaproteobacteria</taxon>
        <taxon>Rhodobacterales</taxon>
        <taxon>Roseobacteraceae</taxon>
        <taxon>Actibacterium</taxon>
    </lineage>
</organism>
<comment type="caution">
    <text evidence="3">The sequence shown here is derived from an EMBL/GenBank/DDBJ whole genome shotgun (WGS) entry which is preliminary data.</text>
</comment>
<proteinExistence type="predicted"/>
<dbReference type="STRING" id="1454373.ACMU_08880"/>
<evidence type="ECO:0000313" key="4">
    <source>
        <dbReference type="Proteomes" id="UP000026249"/>
    </source>
</evidence>
<name>A0A037ZJZ7_9RHOB</name>
<reference evidence="3 4" key="1">
    <citation type="submission" date="2014-03" db="EMBL/GenBank/DDBJ databases">
        <title>Draft Genome Sequence of Actibacterium mucosum KCTC 23349, a Marine Alphaproteobacterium with Complex Ionic Requirements Isolated from Mediterranean Seawater at Malvarrosa Beach, Valencia, Spain.</title>
        <authorList>
            <person name="Arahal D.R."/>
            <person name="Shao Z."/>
            <person name="Lai Q."/>
            <person name="Pujalte M.J."/>
        </authorList>
    </citation>
    <scope>NUCLEOTIDE SEQUENCE [LARGE SCALE GENOMIC DNA]</scope>
    <source>
        <strain evidence="3 4">KCTC 23349</strain>
    </source>
</reference>
<feature type="transmembrane region" description="Helical" evidence="1">
    <location>
        <begin position="20"/>
        <end position="38"/>
    </location>
</feature>
<keyword evidence="1" id="KW-0472">Membrane</keyword>
<dbReference type="Proteomes" id="UP000026249">
    <property type="component" value="Unassembled WGS sequence"/>
</dbReference>
<dbReference type="Pfam" id="PF07811">
    <property type="entry name" value="TadE"/>
    <property type="match status" value="1"/>
</dbReference>
<gene>
    <name evidence="3" type="ORF">ACMU_08880</name>
</gene>
<dbReference type="InterPro" id="IPR012495">
    <property type="entry name" value="TadE-like_dom"/>
</dbReference>
<feature type="domain" description="TadE-like" evidence="2">
    <location>
        <begin position="13"/>
        <end position="55"/>
    </location>
</feature>
<evidence type="ECO:0000313" key="3">
    <source>
        <dbReference type="EMBL" id="KAJ55872.1"/>
    </source>
</evidence>
<sequence length="213" mass="23072">MTRVRRFTRATEGSVALEAVMVLPILLFVTALAAEFFVTAQRRVAVEKAAYAAARSALVHLCPLPSLGTPFELITGATAAPCVDQPDRWDHAARWALISAAPGSRHAVNRGACETVPAAERAIQQAGLRGDLTQAMRNRICYAFEPENVGVQVAWRVSPFDFIGALEGPVSHAIEANVTFRYPAATPLARFIADGQRGDGSYWIEKSARVVIR</sequence>
<dbReference type="AlphaFoldDB" id="A0A037ZJZ7"/>
<protein>
    <recommendedName>
        <fullName evidence="2">TadE-like domain-containing protein</fullName>
    </recommendedName>
</protein>
<keyword evidence="1" id="KW-1133">Transmembrane helix</keyword>
<evidence type="ECO:0000259" key="2">
    <source>
        <dbReference type="Pfam" id="PF07811"/>
    </source>
</evidence>
<accession>A0A037ZJZ7</accession>